<sequence>MTGVVLVLLLVNVAGFTVKGKDDFETYQVSPASRHLMEAEDESGTGGNNMPVPQLDFWVSGKTTPHNIDGGSVLMYNWLLNHRVQPEHTAINVTFEVDFPLLTFHEDSVNITLASHTFGINGTEIHPIDVTWLENEGKVQLTVDIAEPLWINLTKPWSLPDCWWTPGKQCYQTTYEDCIFYDTSEEQNWDPAFCHQFNISQCLPHNTTSECFFLNPYECLTRLLAALAEPEDPQELLCPLQPNTTCIQINDRGLFFGQYDWTVPTKAPIVASFNKELCGMSMQEIFVYEEDHNGTVYIVDEFISHDTERDCRTVFMKLKPGPPTAKPTYNPYKDLPTTTEYLDAKDCINVNTTGFYYPPPDPIHWQDFNLTVFLTGELSNFVEVNQRFEPLVIANISQSTRPPADQLTSVTATEDYTVKKPSVKLHPYSSFSEEKHVLKHEQIFYELILRHPEARNHGIQLTVSFPAADNQVRMAFINETPWWEIGANLVATTHGAMFNETSDEAGHHVTIDTVQRVIADHTIPSITAAFSATDQALGILDQLTFLIDPFINLQDQQNNAKDLIKFWFYSRALTDVLPDQELSIAAKASYKYSRSDFFTSDTPKLKVTVQPFIPLIPAANPSQSPDTADLVRYTFDLSHVLDFYILDIWMNVSCPDLQIVPGTLDMEFLEPDMNTTTNSSTDLSFTSETTYYIHLSALAPEVNFKGNQTFLMWNNSMLTHQEIICNVMLSYRKGSAALILPYLAGRSPALTLPGIEYVLYPKDLVGQNDTMYKMPVGSNATYILNITFPETSTKTKTFTSSLTDWDIPARTTVNLDFGMVRNLADNKLDSGGDNLVLEFNVVLENTTNLVSRDTEHVLSTSVSYSNGKDLIQQETMRVLEPEVILILNMTNDTNAGDPGDVFQYGIHLSHTQASQSPAHHVVIELYLPYMAVYQDFIPSNGSHVPTTRIFEGLGQYEADGKLWLYLYKLPLEEFIEGTFLIQISTKLTEGTALLATSRYHMYSFYQWGRVYHFAGVSKNVINIRNATLIFDGTSHLQTPDNLVTIHEQVTYTMRVPVPPIPSNLSVALQLPRYPVTLKTWEVMKLKGEVPHPLPIEGTFLRQGCFPNDTATDACFCAEFPSGNGTFHIVYPDWLSNCAEIPKENCTGLDVERVILVGDARNQSIRNASCNGTTFNCTQCNYNNTGNCSHANETVDYNLVSTSTICVYHDWLYNSCIQSVLKECQMNSSIVDLWSHMFLRSPPNQGNRVNESLSNQTQAGNWNETWTTPTQQSQTNQIDSNQTSANHTTASPPYANQSQASNQTSASDDYSSGLSCTDLAEAFCAVATFYRCILPESVYNETGRDSRNVTCACGYYKLPPFIPTPQPTNDGHSVNDTNVTTTPDPYLACGSLNASVQVTTPLPDANDTTRAPSLPSVCDEEEEVYYGMASVVHTDIWSSREGAVCTFVGGNHHNPFNPGVYYISEYLPANLSEGGSTVLVTVTMVVLDLPELNRGDVLRLNATSTFSYVSYPIAPSDIFRENCTCRKPLEEHFDPSAPRECFCETWHLANMTDEQCNCTSYYVDEGDSYDGSLSCNCINFCWGILHYFLNPPHVAALQQFNTDNCDCTDLNSTLSSHGPESSLHRHVKKCMEPYKRNYSCHDLTYTVTHHEVSLKVSCACENASVESINKTLCSCNSSEILAKLQELFDSSVTVKQCMNSTTGFDEESFRLTFNPTDCSCQPMEATSTDPPHSTLNSSPQVNSTTGAYNTTKSQSNCSCKMMCGVHVEQDCIGVLAGRCTNITHTHSLPLPNSTCQCQKLYKHPYNISQVLEWYQLQNDSTSFEMVPASNNSTVFENATAGNGNNSLFLGNTTWLNNITSNGTFDTGVNFTDLLSSTYTYELECDCPDIDKVVYHVEPAKCVEIPAFEIYDCDCFVPPDNETQFILDNWDYNATIIDQMITRKSHDVIIVEPELQISFTRRPEPSIVDSIDPVIFDFEITHTTDSNAPAFNVTLQLDAVNFTRTTGFADLQFPSEEASCVGGATLCDVSYDNAIGRFHLPLLPIDPPGAVFKGTFNLSVGNHIDFVANSLITATGIAWYDSSLVDFPGRLYPSIIASDTVKIDAPIISAKLDFTTANSFMFLTSLFGEPPQTFSIGDYVRMEAKLWIPEITLQFVNFSMEAAMQNFTASSGRILLSDRVYHRNDTPSIYLEMEGDPDSSEGYLYPGKQYNTARFLDTGISVVPGVVVNEADNVANNEDFILLYFTFRVKDQPYWVEGREIPFRISATYVSDYTRTPVLLVDDSIVLTMVEPQLSLRVELLDHPWQLEQVKHHAGYTCTENTCCASGSGCSQGAACITATDDMQDCATAECHCYSGFTLNDEGGCTAVGRTAGDIINYGLTATHHVDFTGNAFDVFIVVSSELSSDLIPDAHFISHPSTTIPIYTDNVPSLRQLNDREFELYIKRFNHSQMCERFTVPHRIRPDVDVFPGKTWTNRVSMWYYSAKPYGTPIELNTESRFYRLKENITFNLTTPAPSARFYMLPFSPRGSSAIDFKVYSSSEWAHQVTVNLRKEGRVRFCLEVVVPKIKCNLTVLLALPEGDGFTFETVHITKMGSRIIFPAEKLSNESLTSDLHGNKFFYAELPDVYSQPYVIHKQREFNSTIQQQFKTMKGEQGAYPASPGCVAINTTLLEKTVLLGCFHDADHYFDVTMVTRDQPESVNFTEAMTRRLCQKLCRDADFLISATRNGTDCYCGNHTAYRQYADIAHSLYTPVNRTLLEPYIETIYFECNKTKKEWDNYTVTSTCLDQEVYETCVQDLNRSCENGTMRDCLDSLVVDCQNRAQLACNGSANTECHAPLVENCTNQGMLLCGELTTRHCRHLDEEPCLEQARESYYLATDFRSTNDGQACCVDAYVSICTIPYSESCWELVSYECTKYHYLEQHYNLSYSACLEADYQKCMEGPRLACASNGSHVCLNITGPFWNESARHCDYPIITLYNVTTANCTMEQLANCTFCLNEGLVGCQASAEGGSLEGCIGIAVDDCFDGCFNKNCHYELHEVLTKSRYSNCSQLEAESFDVIYLANCSQDITKWQNVTREIVDMEPVTLDFCNVTCSGDPNFTCGGEDFILIYGPLEGSLAQQQCDWYAGLYSDDEDVFSLEFELSITPLLTKGITEILQPFVSYDHGVDQKPTIIPFAPYRLEAGTIWLDMNVWIAPGTEGYVPGDLLEFYTEVFHHPLSTLTARDISVLWMFPTYVEYVNLTNHKTSLSDYNAIQPVEALRTDPTKGFQFYVPTLRNTDMISFHFLVRLDPLRALPQGEYHMVTLAETYYFSWDLYNPHEDDFKHNVLTHSHDVIPIKISFEVPTTYTGRPELEDLKLSSYNALYDEVHDIMYACFYNNTKHVYEGGCFMTGNLPPYKVEVPPTCEDYCNCTYFWDLPSGANCSEFQPKPENCSCGCLPDCFEEESACRDSCQNCTWCSYEELQVCLTECSNEHTNCSQECCLDACDFQLDACLVLCSNCSVEGDAHHNCSVDSNCRLDCSLGHALCTVDCLKPPLTCHDNCTAGRSECWGICEEVCQGQLEVFYPGMELNCSLICDWDCAREEHFCTKSCCLDECQFNHTICGDNCMYTCKDDKDCVAECLGMCSINIGICNITCDPPSISCTQPCESELLMCMDSCNHTCVAETCEVITSASNCSAAAQTSGNVTSSDSPSSCSIGNCTHHNETSSSMLNCKNNTIEHCFTSIDQSCFGTCTEICGSNYDSCDQKCCLLACPTQRVVCIDNCSDACGMDEQCLQGCSYDCVDAFDRCMLGCIMPRPDCRLGCEAQYLACDDACQPCGGYIFDAVTPTQSSDDHPSSEAGVIGNHTDSAMQTLVPINGTSCLNESGTCNHTADNSSCIGRSLNCTGSTTTSFPLSSAMPLVNCTVEIASCHSDCSEMLTDCVDQCPCDESCFRQYSTCWTTCQGCEPACMDLCHSNCSAESGRCIKNCTQPTIDPIRCCAEECNVKFDKCVPGCLYNLTVNITRFQNMSEGGPANISMYKIVTFLNDTCLDGCTAANKDCLKPCVELLSERNCTEHCFPGGSFSDFCSSQCHNFAYVYSNATLNRTFESCYQECLAGCTNWTRNSSNINDTSSTPTEGPSTNLSSSSNPEATTSSSSTYQTHSGNGTSPSGTASPTASSTARTHCIKDCRPVFPDFFNNCFQDCGTEFGKCTRQCVTQTSSETLNQSLGCTEVCGRDYKACSLDCTSNLVLQNCSLPCQDANITCLEGCRTCLECRDDCHWDCNRQKSSCLGVCFPPTCQDLHLTCLLNCSLCDCTGECRANCSSSTQDCQTNCLPEEAKSCQTDFAVCLEEYSGSPQVASNCSTGCCLNCSLSYAHCIESSFDTGIILQNCSLDDCSFSHYSAFLTNSSSEFYMCNSTSEDANNHTAVLCSNSTSQTSSCNGLCMAYQAFSHCKSLCNASMHSCLNTCQVCQDEKSCCAACAKECISGHYACYADCHSTAFPTNCSRNCSSINTSCYYDCINCTTCPECALNCEADYINCTTLSRANPLPTLANTTARNGSGVHPNCTAHYNCHSLCINKNFSEVCKSSWNCSDSNCIQQCLQEFISPACTSIDNCTEYSNFCGSHRRKRRSVLGISLMKSDFSSEPLKMPNFDDFIVHEEMKKRFLKKHLGQSQTAKRVKEYYSSKGNQRSAKAGFKAGLRETPFSAERQMADASSILPPFLEMLSNPVLAANTEMSHMVAPPYPFWLFSGGNQAIHYSVKSARPGDSTYDQALLLMKWRLASKPHHSVNRRSVDSPAENEIFFDPNATNSQFNNRMLHVGVLNYRYPVCSSNVLYLHYQSCLHNCSLLKDVCRVQCANFSAFCNGFDGSTSNCTSVDSSSLDCACFNETLHNVGYCVECCSEFCQGMCEELRPVAHKKCYEDCNETMMSCSQRNNTCDFSSNSSESGGNPGDGNASVSNMTCPASTNRSCDSSCFDPCTLSQHANLTACQHHCNQLSTFTDCLQVCNNSTCAENTTCNCTCHCSSFPEILTNHNCSFLEWANGVQPCIVKKVTEVCSCACGCTEIPRSYATTKWRALHSNVGNLLGLDPSSNSLYALSYHGLAILRSHDYGESWVAMATDAWHAARDMGTFVASTNLVGDVLIEMEPKELTFASGYWNTTWGVSGVGVHRFDNSTAEWKVLGTWQCCKDPSLK</sequence>
<proteinExistence type="predicted"/>
<evidence type="ECO:0000313" key="3">
    <source>
        <dbReference type="Proteomes" id="UP000694845"/>
    </source>
</evidence>
<keyword evidence="3" id="KW-1185">Reference proteome</keyword>
<evidence type="ECO:0000256" key="1">
    <source>
        <dbReference type="SAM" id="MobiDB-lite"/>
    </source>
</evidence>
<dbReference type="OrthoDB" id="5985073at2759"/>
<organism evidence="3 4">
    <name type="scientific">Acanthaster planci</name>
    <name type="common">Crown-of-thorns starfish</name>
    <dbReference type="NCBI Taxonomy" id="133434"/>
    <lineage>
        <taxon>Eukaryota</taxon>
        <taxon>Metazoa</taxon>
        <taxon>Echinodermata</taxon>
        <taxon>Eleutherozoa</taxon>
        <taxon>Asterozoa</taxon>
        <taxon>Asteroidea</taxon>
        <taxon>Valvatacea</taxon>
        <taxon>Valvatida</taxon>
        <taxon>Acanthasteridae</taxon>
        <taxon>Acanthaster</taxon>
    </lineage>
</organism>
<evidence type="ECO:0000256" key="2">
    <source>
        <dbReference type="SAM" id="SignalP"/>
    </source>
</evidence>
<feature type="compositionally biased region" description="Low complexity" evidence="1">
    <location>
        <begin position="1294"/>
        <end position="1306"/>
    </location>
</feature>
<keyword evidence="2" id="KW-0732">Signal</keyword>
<feature type="region of interest" description="Disordered" evidence="1">
    <location>
        <begin position="4108"/>
        <end position="4154"/>
    </location>
</feature>
<dbReference type="OMA" id="SANTECH"/>
<feature type="compositionally biased region" description="Low complexity" evidence="1">
    <location>
        <begin position="4123"/>
        <end position="4154"/>
    </location>
</feature>
<protein>
    <submittedName>
        <fullName evidence="4">Uncharacterized protein LOC110989417</fullName>
    </submittedName>
</protein>
<feature type="region of interest" description="Disordered" evidence="1">
    <location>
        <begin position="1725"/>
        <end position="1746"/>
    </location>
</feature>
<name>A0A8B7ZXJ9_ACAPL</name>
<feature type="compositionally biased region" description="Polar residues" evidence="1">
    <location>
        <begin position="1244"/>
        <end position="1290"/>
    </location>
</feature>
<feature type="chain" id="PRO_5034448507" evidence="2">
    <location>
        <begin position="16"/>
        <end position="5175"/>
    </location>
</feature>
<evidence type="ECO:0000313" key="4">
    <source>
        <dbReference type="RefSeq" id="XP_022109480.1"/>
    </source>
</evidence>
<feature type="compositionally biased region" description="Polar residues" evidence="1">
    <location>
        <begin position="4108"/>
        <end position="4122"/>
    </location>
</feature>
<dbReference type="Proteomes" id="UP000694845">
    <property type="component" value="Unplaced"/>
</dbReference>
<dbReference type="GeneID" id="110989417"/>
<dbReference type="RefSeq" id="XP_022109480.1">
    <property type="nucleotide sequence ID" value="XM_022253788.1"/>
</dbReference>
<gene>
    <name evidence="4" type="primary">LOC110989417</name>
</gene>
<feature type="signal peptide" evidence="2">
    <location>
        <begin position="1"/>
        <end position="15"/>
    </location>
</feature>
<reference evidence="4" key="1">
    <citation type="submission" date="2025-08" db="UniProtKB">
        <authorList>
            <consortium name="RefSeq"/>
        </authorList>
    </citation>
    <scope>IDENTIFICATION</scope>
</reference>
<dbReference type="KEGG" id="aplc:110989417"/>
<accession>A0A8B7ZXJ9</accession>
<feature type="region of interest" description="Disordered" evidence="1">
    <location>
        <begin position="1244"/>
        <end position="1306"/>
    </location>
</feature>